<dbReference type="GO" id="GO:0003735">
    <property type="term" value="F:structural constituent of ribosome"/>
    <property type="evidence" value="ECO:0007669"/>
    <property type="project" value="InterPro"/>
</dbReference>
<dbReference type="PANTHER" id="PTHR10114">
    <property type="entry name" value="60S RIBOSOMAL PROTEIN L36"/>
    <property type="match status" value="1"/>
</dbReference>
<dbReference type="Gene3D" id="1.10.10.1760">
    <property type="entry name" value="60S ribosomal protein L36"/>
    <property type="match status" value="1"/>
</dbReference>
<dbReference type="Pfam" id="PF01158">
    <property type="entry name" value="Ribosomal_L36e"/>
    <property type="match status" value="1"/>
</dbReference>
<comment type="caution">
    <text evidence="5">The sequence shown here is derived from an EMBL/GenBank/DDBJ whole genome shotgun (WGS) entry which is preliminary data.</text>
</comment>
<proteinExistence type="inferred from homology"/>
<dbReference type="GO" id="GO:0006412">
    <property type="term" value="P:translation"/>
    <property type="evidence" value="ECO:0007669"/>
    <property type="project" value="InterPro"/>
</dbReference>
<gene>
    <name evidence="5" type="ORF">CEUSTIGMA_g7593.t1</name>
</gene>
<keyword evidence="3 4" id="KW-0687">Ribonucleoprotein</keyword>
<dbReference type="OrthoDB" id="25649at2759"/>
<dbReference type="InterPro" id="IPR000509">
    <property type="entry name" value="Ribosomal_eL36"/>
</dbReference>
<accession>A0A250XAM4</accession>
<dbReference type="FunFam" id="1.10.10.1760:FF:000001">
    <property type="entry name" value="60S ribosomal protein L36"/>
    <property type="match status" value="1"/>
</dbReference>
<keyword evidence="2 4" id="KW-0689">Ribosomal protein</keyword>
<dbReference type="AlphaFoldDB" id="A0A250XAM4"/>
<dbReference type="GO" id="GO:1990904">
    <property type="term" value="C:ribonucleoprotein complex"/>
    <property type="evidence" value="ECO:0007669"/>
    <property type="project" value="UniProtKB-KW"/>
</dbReference>
<dbReference type="GO" id="GO:0005840">
    <property type="term" value="C:ribosome"/>
    <property type="evidence" value="ECO:0007669"/>
    <property type="project" value="UniProtKB-KW"/>
</dbReference>
<keyword evidence="6" id="KW-1185">Reference proteome</keyword>
<dbReference type="InterPro" id="IPR038097">
    <property type="entry name" value="Ribosomal_eL36_sf"/>
</dbReference>
<dbReference type="PROSITE" id="PS01190">
    <property type="entry name" value="RIBOSOMAL_L36E"/>
    <property type="match status" value="1"/>
</dbReference>
<evidence type="ECO:0000313" key="5">
    <source>
        <dbReference type="EMBL" id="GAX80155.1"/>
    </source>
</evidence>
<evidence type="ECO:0000313" key="6">
    <source>
        <dbReference type="Proteomes" id="UP000232323"/>
    </source>
</evidence>
<dbReference type="EMBL" id="BEGY01000049">
    <property type="protein sequence ID" value="GAX80155.1"/>
    <property type="molecule type" value="Genomic_DNA"/>
</dbReference>
<reference evidence="5 6" key="1">
    <citation type="submission" date="2017-08" db="EMBL/GenBank/DDBJ databases">
        <title>Acidophilic green algal genome provides insights into adaptation to an acidic environment.</title>
        <authorList>
            <person name="Hirooka S."/>
            <person name="Hirose Y."/>
            <person name="Kanesaki Y."/>
            <person name="Higuchi S."/>
            <person name="Fujiwara T."/>
            <person name="Onuma R."/>
            <person name="Era A."/>
            <person name="Ohbayashi R."/>
            <person name="Uzuka A."/>
            <person name="Nozaki H."/>
            <person name="Yoshikawa H."/>
            <person name="Miyagishima S.Y."/>
        </authorList>
    </citation>
    <scope>NUCLEOTIDE SEQUENCE [LARGE SCALE GENOMIC DNA]</scope>
    <source>
        <strain evidence="5 6">NIES-2499</strain>
    </source>
</reference>
<dbReference type="Proteomes" id="UP000232323">
    <property type="component" value="Unassembled WGS sequence"/>
</dbReference>
<protein>
    <recommendedName>
        <fullName evidence="4">60S ribosomal protein L36</fullName>
    </recommendedName>
</protein>
<name>A0A250XAM4_9CHLO</name>
<comment type="similarity">
    <text evidence="1 4">Belongs to the eukaryotic ribosomal protein eL36 family.</text>
</comment>
<organism evidence="5 6">
    <name type="scientific">Chlamydomonas eustigma</name>
    <dbReference type="NCBI Taxonomy" id="1157962"/>
    <lineage>
        <taxon>Eukaryota</taxon>
        <taxon>Viridiplantae</taxon>
        <taxon>Chlorophyta</taxon>
        <taxon>core chlorophytes</taxon>
        <taxon>Chlorophyceae</taxon>
        <taxon>CS clade</taxon>
        <taxon>Chlamydomonadales</taxon>
        <taxon>Chlamydomonadaceae</taxon>
        <taxon>Chlamydomonas</taxon>
    </lineage>
</organism>
<dbReference type="STRING" id="1157962.A0A250XAM4"/>
<evidence type="ECO:0000256" key="2">
    <source>
        <dbReference type="ARBA" id="ARBA00022980"/>
    </source>
</evidence>
<evidence type="ECO:0000256" key="3">
    <source>
        <dbReference type="ARBA" id="ARBA00023274"/>
    </source>
</evidence>
<sequence>MVKTGLAVGLNKGHVVTTRTLKPRPSTRKGFLGKRVKFVRDIIREVAGMAPYEKRIVELLKIGKDKRALKVAKRKLGTHVRGKRKREEMAAMMRKMASKAPAAATK</sequence>
<evidence type="ECO:0000256" key="4">
    <source>
        <dbReference type="RuleBase" id="RU000665"/>
    </source>
</evidence>
<evidence type="ECO:0000256" key="1">
    <source>
        <dbReference type="ARBA" id="ARBA00006509"/>
    </source>
</evidence>